<keyword evidence="2" id="KW-0472">Membrane</keyword>
<dbReference type="AlphaFoldDB" id="A0A2Z4G9E2"/>
<evidence type="ECO:0000256" key="3">
    <source>
        <dbReference type="SAM" id="SignalP"/>
    </source>
</evidence>
<dbReference type="GO" id="GO:0019867">
    <property type="term" value="C:outer membrane"/>
    <property type="evidence" value="ECO:0007669"/>
    <property type="project" value="InterPro"/>
</dbReference>
<evidence type="ECO:0000313" key="6">
    <source>
        <dbReference type="Proteomes" id="UP000249873"/>
    </source>
</evidence>
<comment type="subcellular location">
    <subcellularLocation>
        <location evidence="1">Membrane</location>
    </subcellularLocation>
</comment>
<organism evidence="5 6">
    <name type="scientific">Arcticibacterium luteifluviistationis</name>
    <dbReference type="NCBI Taxonomy" id="1784714"/>
    <lineage>
        <taxon>Bacteria</taxon>
        <taxon>Pseudomonadati</taxon>
        <taxon>Bacteroidota</taxon>
        <taxon>Cytophagia</taxon>
        <taxon>Cytophagales</taxon>
        <taxon>Leadbetterellaceae</taxon>
        <taxon>Arcticibacterium</taxon>
    </lineage>
</organism>
<reference evidence="5 6" key="1">
    <citation type="submission" date="2018-05" db="EMBL/GenBank/DDBJ databases">
        <title>Complete genome sequence of Arcticibacterium luteifluviistationis SM1504T, a cytophagaceae bacterium isolated from Arctic surface seawater.</title>
        <authorList>
            <person name="Li Y."/>
            <person name="Qin Q.-L."/>
        </authorList>
    </citation>
    <scope>NUCLEOTIDE SEQUENCE [LARGE SCALE GENOMIC DNA]</scope>
    <source>
        <strain evidence="5 6">SM1504</strain>
    </source>
</reference>
<proteinExistence type="predicted"/>
<evidence type="ECO:0000259" key="4">
    <source>
        <dbReference type="Pfam" id="PF01103"/>
    </source>
</evidence>
<evidence type="ECO:0000256" key="1">
    <source>
        <dbReference type="ARBA" id="ARBA00004370"/>
    </source>
</evidence>
<feature type="signal peptide" evidence="3">
    <location>
        <begin position="1"/>
        <end position="19"/>
    </location>
</feature>
<accession>A0A2Z4G9E2</accession>
<keyword evidence="6" id="KW-1185">Reference proteome</keyword>
<gene>
    <name evidence="5" type="ORF">DJ013_06115</name>
</gene>
<dbReference type="OrthoDB" id="9771071at2"/>
<feature type="domain" description="Bacterial surface antigen (D15)" evidence="4">
    <location>
        <begin position="68"/>
        <end position="357"/>
    </location>
</feature>
<dbReference type="RefSeq" id="WP_111370866.1">
    <property type="nucleotide sequence ID" value="NZ_CP029480.1"/>
</dbReference>
<dbReference type="InterPro" id="IPR000184">
    <property type="entry name" value="Bac_surfAg_D15"/>
</dbReference>
<dbReference type="EMBL" id="CP029480">
    <property type="protein sequence ID" value="AWV97764.1"/>
    <property type="molecule type" value="Genomic_DNA"/>
</dbReference>
<keyword evidence="3" id="KW-0732">Signal</keyword>
<dbReference type="Gene3D" id="2.40.160.50">
    <property type="entry name" value="membrane protein fhac: a member of the omp85/tpsb transporter family"/>
    <property type="match status" value="1"/>
</dbReference>
<feature type="chain" id="PRO_5016239922" description="Bacterial surface antigen (D15) domain-containing protein" evidence="3">
    <location>
        <begin position="20"/>
        <end position="357"/>
    </location>
</feature>
<sequence length="357" mass="40288">MKYLISFFYFFLLSSCLFAQEKTPILRDKSILALPVVFRFPETGWGGGVAGTASWSWAKDSSWAKPSQASVGLTYTENKQVLAFLPFQVFFDNNKYYANADIGWFKYNYFYYGIGESNVPQEKYDVKFPRIKLLVGKEIKTNLYLGVRINYEEYSVTGTQENGELSTGEVNGSDYSRTSAIGPAVMRDTRDAVFYPRKGMFGEFSVLPSTKIFGADRAFTQATLDLSLYKSLSKKLVLASNYYTVFTFGDNVPFSQLAQLGGQKKMRGIYQGFFRDKNAALIQAELRWEVWKFIGLAGFGSMGFLGDSDTVLRLNLPKYTYGAGLRISTKKHLNLRFDYGLSPYGDGNFYATIGEAF</sequence>
<dbReference type="PROSITE" id="PS51257">
    <property type="entry name" value="PROKAR_LIPOPROTEIN"/>
    <property type="match status" value="1"/>
</dbReference>
<protein>
    <recommendedName>
        <fullName evidence="4">Bacterial surface antigen (D15) domain-containing protein</fullName>
    </recommendedName>
</protein>
<name>A0A2Z4G9E2_9BACT</name>
<dbReference type="Pfam" id="PF01103">
    <property type="entry name" value="Omp85"/>
    <property type="match status" value="1"/>
</dbReference>
<evidence type="ECO:0000256" key="2">
    <source>
        <dbReference type="ARBA" id="ARBA00023136"/>
    </source>
</evidence>
<dbReference type="Proteomes" id="UP000249873">
    <property type="component" value="Chromosome"/>
</dbReference>
<evidence type="ECO:0000313" key="5">
    <source>
        <dbReference type="EMBL" id="AWV97764.1"/>
    </source>
</evidence>
<dbReference type="KEGG" id="als:DJ013_06115"/>